<evidence type="ECO:0000313" key="3">
    <source>
        <dbReference type="Proteomes" id="UP000179920"/>
    </source>
</evidence>
<organism evidence="2 3">
    <name type="scientific">Ustilago bromivora</name>
    <dbReference type="NCBI Taxonomy" id="307758"/>
    <lineage>
        <taxon>Eukaryota</taxon>
        <taxon>Fungi</taxon>
        <taxon>Dikarya</taxon>
        <taxon>Basidiomycota</taxon>
        <taxon>Ustilaginomycotina</taxon>
        <taxon>Ustilaginomycetes</taxon>
        <taxon>Ustilaginales</taxon>
        <taxon>Ustilaginaceae</taxon>
        <taxon>Ustilago</taxon>
    </lineage>
</organism>
<gene>
    <name evidence="2" type="ORF">UBRO_20130</name>
</gene>
<reference evidence="3" key="1">
    <citation type="submission" date="2016-04" db="EMBL/GenBank/DDBJ databases">
        <authorList>
            <person name="Guldener U."/>
            <person name="Guldener U."/>
        </authorList>
    </citation>
    <scope>NUCLEOTIDE SEQUENCE [LARGE SCALE GENOMIC DNA]</scope>
    <source>
        <strain evidence="3">UB2112</strain>
    </source>
</reference>
<feature type="region of interest" description="Disordered" evidence="1">
    <location>
        <begin position="152"/>
        <end position="176"/>
    </location>
</feature>
<name>A0A1K0FVI1_9BASI</name>
<dbReference type="AlphaFoldDB" id="A0A1K0FVI1"/>
<feature type="region of interest" description="Disordered" evidence="1">
    <location>
        <begin position="1"/>
        <end position="39"/>
    </location>
</feature>
<evidence type="ECO:0000256" key="1">
    <source>
        <dbReference type="SAM" id="MobiDB-lite"/>
    </source>
</evidence>
<feature type="compositionally biased region" description="Basic residues" evidence="1">
    <location>
        <begin position="167"/>
        <end position="176"/>
    </location>
</feature>
<evidence type="ECO:0000313" key="2">
    <source>
        <dbReference type="EMBL" id="SAM61436.1"/>
    </source>
</evidence>
<accession>A0A1K0FVI1</accession>
<dbReference type="EMBL" id="LT558117">
    <property type="protein sequence ID" value="SAM61436.1"/>
    <property type="molecule type" value="Genomic_DNA"/>
</dbReference>
<proteinExistence type="predicted"/>
<protein>
    <submittedName>
        <fullName evidence="2">Uncharacterized protein</fullName>
    </submittedName>
</protein>
<feature type="compositionally biased region" description="Low complexity" evidence="1">
    <location>
        <begin position="17"/>
        <end position="27"/>
    </location>
</feature>
<dbReference type="Proteomes" id="UP000179920">
    <property type="component" value="Chromosome I"/>
</dbReference>
<dbReference type="OrthoDB" id="2552182at2759"/>
<sequence length="192" mass="21122">MSSKDKLTKFKSAVAASSSSTPTSSRNSPPPPPSSSSITHLTISQQNTLQTIHQEQLARLASTTLPNLASLHSQRFLRLARSQVAASDTLWTTRKLQAVTYRRSLWAEDIEPEQEGGKGKEDARIVPDFYHRHNPRCVRCSLPLVAGLNQTTTPNGHKEKASGLRAKAGRGTHGTTRKRISSCTLCRHKTRT</sequence>